<name>A0A699RCW9_TANCI</name>
<protein>
    <submittedName>
        <fullName evidence="1">Uncharacterized protein</fullName>
    </submittedName>
</protein>
<proteinExistence type="predicted"/>
<feature type="non-terminal residue" evidence="1">
    <location>
        <position position="1"/>
    </location>
</feature>
<dbReference type="EMBL" id="BKCJ011091051">
    <property type="protein sequence ID" value="GFC83745.1"/>
    <property type="molecule type" value="Genomic_DNA"/>
</dbReference>
<sequence length="177" mass="21466">RRKGKEKMIEFETPKKKKIQEQMDIQMVRQLEEEMEREAQRMNEQIAIDTEIARIHAEEDLQIMNDGLDRSNETVAKYLQEYHQFAIELPIERRIELISDLVRYQDNYAKVHKYQSQQRKPLTKKQHREFYTSVLRNQARWKANDFKGMTLKEIKEKFDPVWKQIHDFIPIGSKEEA</sequence>
<evidence type="ECO:0000313" key="1">
    <source>
        <dbReference type="EMBL" id="GFC83745.1"/>
    </source>
</evidence>
<reference evidence="1" key="1">
    <citation type="journal article" date="2019" name="Sci. Rep.">
        <title>Draft genome of Tanacetum cinerariifolium, the natural source of mosquito coil.</title>
        <authorList>
            <person name="Yamashiro T."/>
            <person name="Shiraishi A."/>
            <person name="Satake H."/>
            <person name="Nakayama K."/>
        </authorList>
    </citation>
    <scope>NUCLEOTIDE SEQUENCE</scope>
</reference>
<gene>
    <name evidence="1" type="ORF">Tci_855715</name>
</gene>
<dbReference type="AlphaFoldDB" id="A0A699RCW9"/>
<organism evidence="1">
    <name type="scientific">Tanacetum cinerariifolium</name>
    <name type="common">Dalmatian daisy</name>
    <name type="synonym">Chrysanthemum cinerariifolium</name>
    <dbReference type="NCBI Taxonomy" id="118510"/>
    <lineage>
        <taxon>Eukaryota</taxon>
        <taxon>Viridiplantae</taxon>
        <taxon>Streptophyta</taxon>
        <taxon>Embryophyta</taxon>
        <taxon>Tracheophyta</taxon>
        <taxon>Spermatophyta</taxon>
        <taxon>Magnoliopsida</taxon>
        <taxon>eudicotyledons</taxon>
        <taxon>Gunneridae</taxon>
        <taxon>Pentapetalae</taxon>
        <taxon>asterids</taxon>
        <taxon>campanulids</taxon>
        <taxon>Asterales</taxon>
        <taxon>Asteraceae</taxon>
        <taxon>Asteroideae</taxon>
        <taxon>Anthemideae</taxon>
        <taxon>Anthemidinae</taxon>
        <taxon>Tanacetum</taxon>
    </lineage>
</organism>
<accession>A0A699RCW9</accession>
<comment type="caution">
    <text evidence="1">The sequence shown here is derived from an EMBL/GenBank/DDBJ whole genome shotgun (WGS) entry which is preliminary data.</text>
</comment>